<name>A0A0E3Z631_9ABAC</name>
<accession>A0A0E3Z631</accession>
<evidence type="ECO:0000313" key="2">
    <source>
        <dbReference type="Proteomes" id="UP000201190"/>
    </source>
</evidence>
<dbReference type="GeneID" id="24170907"/>
<dbReference type="KEGG" id="vg:24170907"/>
<proteinExistence type="predicted"/>
<dbReference type="RefSeq" id="YP_009133286.1">
    <property type="nucleotide sequence ID" value="NC_026922.1"/>
</dbReference>
<keyword evidence="2" id="KW-1185">Reference proteome</keyword>
<protein>
    <submittedName>
        <fullName evidence="1">Uncharacterized protein</fullName>
    </submittedName>
</protein>
<organism evidence="1 2">
    <name type="scientific">Lambdina fiscellaria nucleopolyhedrovirus</name>
    <dbReference type="NCBI Taxonomy" id="1642929"/>
    <lineage>
        <taxon>Viruses</taxon>
        <taxon>Viruses incertae sedis</taxon>
        <taxon>Naldaviricetes</taxon>
        <taxon>Lefavirales</taxon>
        <taxon>Baculoviridae</taxon>
        <taxon>Alphabaculovirus</taxon>
        <taxon>Alphabaculovirus lafiscellariae</taxon>
    </lineage>
</organism>
<evidence type="ECO:0000313" key="1">
    <source>
        <dbReference type="EMBL" id="AKC91703.1"/>
    </source>
</evidence>
<dbReference type="EMBL" id="KP752043">
    <property type="protein sequence ID" value="AKC91703.1"/>
    <property type="molecule type" value="Genomic_DNA"/>
</dbReference>
<dbReference type="Proteomes" id="UP000201190">
    <property type="component" value="Segment"/>
</dbReference>
<sequence>MHIIINYWTIFNFLFYKIHMHTFTYFVCALHRFQIDLYIVNSFNLIFLKFSKLHKRVVYTHTHTNTPHRHAVALVIGR</sequence>
<reference evidence="1 2" key="1">
    <citation type="journal article" date="2015" name="Genome Announc.">
        <title>Genome Sequence of an Alphabaculovirus Isolated from the Oak Looper, Lambdina fiscellaria, Contains a Putative 2-Kilobase-Pair Transposable Element Encoding a Transposase and a FLYWCH Domain-Containing Protein.</title>
        <authorList>
            <person name="Rohrmann G.F."/>
            <person name="Erlandson M.A."/>
            <person name="Theilmann D.A."/>
        </authorList>
    </citation>
    <scope>NUCLEOTIDE SEQUENCE [LARGE SCALE GENOMIC DNA]</scope>
    <source>
        <strain evidence="1">GR15</strain>
    </source>
</reference>